<feature type="compositionally biased region" description="Polar residues" evidence="2">
    <location>
        <begin position="1"/>
        <end position="10"/>
    </location>
</feature>
<feature type="region of interest" description="Disordered" evidence="2">
    <location>
        <begin position="1"/>
        <end position="22"/>
    </location>
</feature>
<feature type="compositionally biased region" description="Low complexity" evidence="2">
    <location>
        <begin position="256"/>
        <end position="270"/>
    </location>
</feature>
<accession>A0ABR2HLI0</accession>
<proteinExistence type="predicted"/>
<evidence type="ECO:0000256" key="1">
    <source>
        <dbReference type="SAM" id="Coils"/>
    </source>
</evidence>
<dbReference type="PANTHER" id="PTHR39472">
    <property type="entry name" value="EXPRESSED PROTEIN"/>
    <property type="match status" value="1"/>
</dbReference>
<dbReference type="EMBL" id="JAPCWZ010000010">
    <property type="protein sequence ID" value="KAK8848901.1"/>
    <property type="molecule type" value="Genomic_DNA"/>
</dbReference>
<evidence type="ECO:0000313" key="4">
    <source>
        <dbReference type="Proteomes" id="UP001390339"/>
    </source>
</evidence>
<evidence type="ECO:0000313" key="3">
    <source>
        <dbReference type="EMBL" id="KAK8848901.1"/>
    </source>
</evidence>
<comment type="caution">
    <text evidence="3">The sequence shown here is derived from an EMBL/GenBank/DDBJ whole genome shotgun (WGS) entry which is preliminary data.</text>
</comment>
<gene>
    <name evidence="3" type="ORF">PGQ11_015381</name>
</gene>
<name>A0ABR2HLI0_9PEZI</name>
<reference evidence="3 4" key="1">
    <citation type="journal article" date="2024" name="IMA Fungus">
        <title>Apiospora arundinis, a panoply of carbohydrate-active enzymes and secondary metabolites.</title>
        <authorList>
            <person name="Sorensen T."/>
            <person name="Petersen C."/>
            <person name="Muurmann A.T."/>
            <person name="Christiansen J.V."/>
            <person name="Brundto M.L."/>
            <person name="Overgaard C.K."/>
            <person name="Boysen A.T."/>
            <person name="Wollenberg R.D."/>
            <person name="Larsen T.O."/>
            <person name="Sorensen J.L."/>
            <person name="Nielsen K.L."/>
            <person name="Sondergaard T.E."/>
        </authorList>
    </citation>
    <scope>NUCLEOTIDE SEQUENCE [LARGE SCALE GENOMIC DNA]</scope>
    <source>
        <strain evidence="3 4">AAU 773</strain>
    </source>
</reference>
<evidence type="ECO:0000256" key="2">
    <source>
        <dbReference type="SAM" id="MobiDB-lite"/>
    </source>
</evidence>
<sequence length="324" mass="35376">MNGANGSSTGMQGGPGGAAGAAAMAVGPTPAGHQAELNIIYAMVEDLSKQLTENRRVTEDIVSGLGRVRNRARERQFSNDEVLQEAAEEILSQESNLDTIISVLTEALDRAKTSRDQNYQLLTAYARVLSTLLQHFHAYKQKHVADVSAWHHSYRAQLAEARAENSRLREQIWEMQEHAGRANAMLRAFRKQYDESESRAERRVEARARRQEVRFWKRLAMPDVADDDLDAWSDDDDLVDPVEKERLREVERKQAEQAAAGLGSSSSQQGEDSEGEDGGIPGHHPGGMGGLGGVAMERELSGGITMPTPPPRPASTGSTGGHIG</sequence>
<feature type="compositionally biased region" description="Gly residues" evidence="2">
    <location>
        <begin position="278"/>
        <end position="293"/>
    </location>
</feature>
<keyword evidence="1" id="KW-0175">Coiled coil</keyword>
<organism evidence="3 4">
    <name type="scientific">Apiospora arundinis</name>
    <dbReference type="NCBI Taxonomy" id="335852"/>
    <lineage>
        <taxon>Eukaryota</taxon>
        <taxon>Fungi</taxon>
        <taxon>Dikarya</taxon>
        <taxon>Ascomycota</taxon>
        <taxon>Pezizomycotina</taxon>
        <taxon>Sordariomycetes</taxon>
        <taxon>Xylariomycetidae</taxon>
        <taxon>Amphisphaeriales</taxon>
        <taxon>Apiosporaceae</taxon>
        <taxon>Apiospora</taxon>
    </lineage>
</organism>
<dbReference type="PANTHER" id="PTHR39472:SF1">
    <property type="entry name" value="EXPRESSED PROTEIN"/>
    <property type="match status" value="1"/>
</dbReference>
<dbReference type="Proteomes" id="UP001390339">
    <property type="component" value="Unassembled WGS sequence"/>
</dbReference>
<feature type="coiled-coil region" evidence="1">
    <location>
        <begin position="151"/>
        <end position="178"/>
    </location>
</feature>
<keyword evidence="4" id="KW-1185">Reference proteome</keyword>
<feature type="region of interest" description="Disordered" evidence="2">
    <location>
        <begin position="251"/>
        <end position="324"/>
    </location>
</feature>
<protein>
    <submittedName>
        <fullName evidence="3">Uncharacterized protein</fullName>
    </submittedName>
</protein>